<feature type="transmembrane region" description="Helical" evidence="1">
    <location>
        <begin position="29"/>
        <end position="47"/>
    </location>
</feature>
<dbReference type="Proteomes" id="UP000549913">
    <property type="component" value="Unassembled WGS sequence"/>
</dbReference>
<accession>A0A852SNM2</accession>
<dbReference type="EMBL" id="JACCBM010000001">
    <property type="protein sequence ID" value="NYD70396.1"/>
    <property type="molecule type" value="Genomic_DNA"/>
</dbReference>
<sequence>MTNSQQPPTYPPAQPGYPAPGAQLKKGNGLGIASLIVGGLALLGSFIPFLNYATGFIAFVGLVLGAIALFLKGRSKGIAIAGTIVSFVALILSIILAVVYTAGFASAVSDSIDEVQASSSAAAAVPVSVKYEVTSSLPTVDVTYSTYTNGSSGTESSNGLPAPFVKEFTVETGDAFDYTSFLLTGSTSTDSGTVTCTITVDGEVVSTQTAEGQFAFVTCSSSDFGNS</sequence>
<dbReference type="InterPro" id="IPR038468">
    <property type="entry name" value="MmpS_C"/>
</dbReference>
<keyword evidence="1" id="KW-1133">Transmembrane helix</keyword>
<evidence type="ECO:0000256" key="1">
    <source>
        <dbReference type="SAM" id="Phobius"/>
    </source>
</evidence>
<evidence type="ECO:0000313" key="3">
    <source>
        <dbReference type="Proteomes" id="UP000549913"/>
    </source>
</evidence>
<dbReference type="RefSeq" id="WP_179547529.1">
    <property type="nucleotide sequence ID" value="NZ_BSEW01000001.1"/>
</dbReference>
<dbReference type="Gene3D" id="2.60.40.2880">
    <property type="entry name" value="MmpS1-5, C-terminal soluble domain"/>
    <property type="match status" value="1"/>
</dbReference>
<evidence type="ECO:0000313" key="2">
    <source>
        <dbReference type="EMBL" id="NYD70396.1"/>
    </source>
</evidence>
<gene>
    <name evidence="2" type="ORF">BJ984_001554</name>
</gene>
<proteinExistence type="predicted"/>
<protein>
    <recommendedName>
        <fullName evidence="4">DUF4190 domain-containing protein</fullName>
    </recommendedName>
</protein>
<evidence type="ECO:0008006" key="4">
    <source>
        <dbReference type="Google" id="ProtNLM"/>
    </source>
</evidence>
<keyword evidence="1" id="KW-0472">Membrane</keyword>
<keyword evidence="1" id="KW-0812">Transmembrane</keyword>
<dbReference type="AlphaFoldDB" id="A0A852SNM2"/>
<organism evidence="2 3">
    <name type="scientific">Herbiconiux flava</name>
    <dbReference type="NCBI Taxonomy" id="881268"/>
    <lineage>
        <taxon>Bacteria</taxon>
        <taxon>Bacillati</taxon>
        <taxon>Actinomycetota</taxon>
        <taxon>Actinomycetes</taxon>
        <taxon>Micrococcales</taxon>
        <taxon>Microbacteriaceae</taxon>
        <taxon>Herbiconiux</taxon>
    </lineage>
</organism>
<feature type="transmembrane region" description="Helical" evidence="1">
    <location>
        <begin position="53"/>
        <end position="71"/>
    </location>
</feature>
<name>A0A852SNM2_9MICO</name>
<comment type="caution">
    <text evidence="2">The sequence shown here is derived from an EMBL/GenBank/DDBJ whole genome shotgun (WGS) entry which is preliminary data.</text>
</comment>
<keyword evidence="3" id="KW-1185">Reference proteome</keyword>
<feature type="transmembrane region" description="Helical" evidence="1">
    <location>
        <begin position="78"/>
        <end position="100"/>
    </location>
</feature>
<reference evidence="2 3" key="1">
    <citation type="submission" date="2020-07" db="EMBL/GenBank/DDBJ databases">
        <title>Sequencing the genomes of 1000 actinobacteria strains.</title>
        <authorList>
            <person name="Klenk H.-P."/>
        </authorList>
    </citation>
    <scope>NUCLEOTIDE SEQUENCE [LARGE SCALE GENOMIC DNA]</scope>
    <source>
        <strain evidence="2 3">DSM 26474</strain>
    </source>
</reference>